<feature type="region of interest" description="Disordered" evidence="1">
    <location>
        <begin position="133"/>
        <end position="152"/>
    </location>
</feature>
<evidence type="ECO:0000256" key="2">
    <source>
        <dbReference type="SAM" id="SignalP"/>
    </source>
</evidence>
<protein>
    <recommendedName>
        <fullName evidence="5">Secreted protein</fullName>
    </recommendedName>
</protein>
<feature type="signal peptide" evidence="2">
    <location>
        <begin position="1"/>
        <end position="19"/>
    </location>
</feature>
<sequence length="383" mass="41189">MLLTLACAALGLAPLPATAQDSVTWTLHPHPAGAGALSTTMDAHRMGVRTFPAERLDRPVDTVSARYEHAPGTTVDVRGQRADGGWTEWLPVPGGGRATLPEATTAVQARLVRAATGTADDVRRIELTAWRAAAGPQADSPGGSPASAQSAQRVPTFRIFATREGLVGHTTANGHKITRRDHFVALPSRRGLSGRGSGEYTVRVCTTDNARCEWAPVWDVGPWNVRDDHWNPGREHWPDLPHGRPQAEAAYQDGHNGGRDGFGREVRNPAGIDLADGTFWDGLRLKTNAWVNVTYEWARRGPWGTVVTPRGVHLNVRRGTSAGTQQVGFAARHARVRIVCSLRGAVANGTQGSTDVWYRLAPGKHVSAAYVDRPEGAPAPRPC</sequence>
<evidence type="ECO:0000313" key="3">
    <source>
        <dbReference type="EMBL" id="PRX45574.1"/>
    </source>
</evidence>
<proteinExistence type="predicted"/>
<evidence type="ECO:0000256" key="1">
    <source>
        <dbReference type="SAM" id="MobiDB-lite"/>
    </source>
</evidence>
<dbReference type="EMBL" id="PVNH01000009">
    <property type="protein sequence ID" value="PRX45574.1"/>
    <property type="molecule type" value="Genomic_DNA"/>
</dbReference>
<evidence type="ECO:0008006" key="5">
    <source>
        <dbReference type="Google" id="ProtNLM"/>
    </source>
</evidence>
<dbReference type="Proteomes" id="UP000238362">
    <property type="component" value="Unassembled WGS sequence"/>
</dbReference>
<evidence type="ECO:0000313" key="4">
    <source>
        <dbReference type="Proteomes" id="UP000238362"/>
    </source>
</evidence>
<gene>
    <name evidence="3" type="ORF">B0I33_109237</name>
</gene>
<organism evidence="3 4">
    <name type="scientific">Prauserella shujinwangii</name>
    <dbReference type="NCBI Taxonomy" id="1453103"/>
    <lineage>
        <taxon>Bacteria</taxon>
        <taxon>Bacillati</taxon>
        <taxon>Actinomycetota</taxon>
        <taxon>Actinomycetes</taxon>
        <taxon>Pseudonocardiales</taxon>
        <taxon>Pseudonocardiaceae</taxon>
        <taxon>Prauserella</taxon>
    </lineage>
</organism>
<name>A0A2T0LQH3_9PSEU</name>
<keyword evidence="2" id="KW-0732">Signal</keyword>
<comment type="caution">
    <text evidence="3">The sequence shown here is derived from an EMBL/GenBank/DDBJ whole genome shotgun (WGS) entry which is preliminary data.</text>
</comment>
<feature type="chain" id="PRO_5015702865" description="Secreted protein" evidence="2">
    <location>
        <begin position="20"/>
        <end position="383"/>
    </location>
</feature>
<reference evidence="3 4" key="1">
    <citation type="submission" date="2018-03" db="EMBL/GenBank/DDBJ databases">
        <title>Genomic Encyclopedia of Type Strains, Phase III (KMG-III): the genomes of soil and plant-associated and newly described type strains.</title>
        <authorList>
            <person name="Whitman W."/>
        </authorList>
    </citation>
    <scope>NUCLEOTIDE SEQUENCE [LARGE SCALE GENOMIC DNA]</scope>
    <source>
        <strain evidence="3 4">CGMCC 4.7125</strain>
    </source>
</reference>
<accession>A0A2T0LQH3</accession>
<keyword evidence="4" id="KW-1185">Reference proteome</keyword>
<dbReference type="AlphaFoldDB" id="A0A2T0LQH3"/>